<gene>
    <name evidence="1" type="ORF">GA0070616_0044</name>
    <name evidence="2" type="ORF">GA0070616_0150</name>
</gene>
<dbReference type="Proteomes" id="UP000199699">
    <property type="component" value="Unassembled WGS sequence"/>
</dbReference>
<keyword evidence="3" id="KW-1185">Reference proteome</keyword>
<accession>A0A1C6R780</accession>
<evidence type="ECO:0000313" key="2">
    <source>
        <dbReference type="EMBL" id="SCL13177.1"/>
    </source>
</evidence>
<dbReference type="EMBL" id="FMHT01000002">
    <property type="protein sequence ID" value="SCL12861.1"/>
    <property type="molecule type" value="Genomic_DNA"/>
</dbReference>
<evidence type="ECO:0000313" key="3">
    <source>
        <dbReference type="Proteomes" id="UP000199699"/>
    </source>
</evidence>
<organism evidence="1 3">
    <name type="scientific">Micromonospora nigra</name>
    <dbReference type="NCBI Taxonomy" id="145857"/>
    <lineage>
        <taxon>Bacteria</taxon>
        <taxon>Bacillati</taxon>
        <taxon>Actinomycetota</taxon>
        <taxon>Actinomycetes</taxon>
        <taxon>Micromonosporales</taxon>
        <taxon>Micromonosporaceae</taxon>
        <taxon>Micromonospora</taxon>
    </lineage>
</organism>
<dbReference type="RefSeq" id="WP_091074634.1">
    <property type="nucleotide sequence ID" value="NZ_FMHT01000002.1"/>
</dbReference>
<proteinExistence type="predicted"/>
<evidence type="ECO:0008006" key="4">
    <source>
        <dbReference type="Google" id="ProtNLM"/>
    </source>
</evidence>
<name>A0A1C6R780_9ACTN</name>
<dbReference type="STRING" id="145857.GA0070616_0044"/>
<evidence type="ECO:0000313" key="1">
    <source>
        <dbReference type="EMBL" id="SCL12861.1"/>
    </source>
</evidence>
<reference evidence="1 3" key="1">
    <citation type="submission" date="2016-06" db="EMBL/GenBank/DDBJ databases">
        <authorList>
            <person name="Kjaerup R.B."/>
            <person name="Dalgaard T.S."/>
            <person name="Juul-Madsen H.R."/>
        </authorList>
    </citation>
    <scope>NUCLEOTIDE SEQUENCE [LARGE SCALE GENOMIC DNA]</scope>
    <source>
        <strain evidence="1 3">DSM 43818</strain>
    </source>
</reference>
<dbReference type="AlphaFoldDB" id="A0A1C6R780"/>
<protein>
    <recommendedName>
        <fullName evidence="4">AbiJ-NTD3 domain-containing protein</fullName>
    </recommendedName>
</protein>
<dbReference type="EMBL" id="FMHT01000002">
    <property type="protein sequence ID" value="SCL13177.1"/>
    <property type="molecule type" value="Genomic_DNA"/>
</dbReference>
<dbReference type="OrthoDB" id="7061676at2"/>
<sequence>MNRDWKLDSELSTVSELLVEAGHQRAANLVSLVQAAETIPSPSAAWLAPATVVLRVRPMFMALFEPADLRAIGAQFDKLRIGVGQHEVTIAPMLVDPMARVEAGTRGATSIQLREAIAEALHQVKSYDLPTVCRSFGLADGEIEDAHYSKRGYVRARIQTLTDEQLAELGTRVVEVYYLPHLWGLLQLAGARRGGVRSTFKNLIFAADGPKPELVLVDAVSNTIQITKNGQFCLVYDRPLPAAGLSWADLVDWWRQTRGHPGVSERDAANGLHARLVLSLDRDRDPSAGRGPEYLMFQTYAALLKEHGFGLPALIPQVYLHYDPRTRAQRHAPGPLARQRMDFLMLLRDQRRLVIEIDGKQHYAEGDLASPRLYAEMVAEDRDLQLAGYDVVRFGGYEFRDADAARATVTCFFERVLRQHGYLPDQTG</sequence>